<feature type="domain" description="Helicase C-terminal" evidence="18">
    <location>
        <begin position="465"/>
        <end position="622"/>
    </location>
</feature>
<evidence type="ECO:0000256" key="6">
    <source>
        <dbReference type="ARBA" id="ARBA00022806"/>
    </source>
</evidence>
<evidence type="ECO:0000259" key="18">
    <source>
        <dbReference type="PROSITE" id="PS51194"/>
    </source>
</evidence>
<dbReference type="SMART" id="SM00487">
    <property type="entry name" value="DEXDc"/>
    <property type="match status" value="1"/>
</dbReference>
<gene>
    <name evidence="19" type="ORF">METZ01_LOCUS11537</name>
</gene>
<keyword evidence="9" id="KW-0233">DNA recombination</keyword>
<protein>
    <recommendedName>
        <fullName evidence="2">ATP-dependent DNA helicase RecG</fullName>
        <ecNumber evidence="13">5.6.2.4</ecNumber>
    </recommendedName>
    <alternativeName>
        <fullName evidence="15">DNA branch migration protein RecG</fullName>
    </alternativeName>
    <alternativeName>
        <fullName evidence="16">Probable DNA 3'-5' helicase RecG</fullName>
    </alternativeName>
</protein>
<evidence type="ECO:0000256" key="2">
    <source>
        <dbReference type="ARBA" id="ARBA00017846"/>
    </source>
</evidence>
<dbReference type="GO" id="GO:0005524">
    <property type="term" value="F:ATP binding"/>
    <property type="evidence" value="ECO:0007669"/>
    <property type="project" value="UniProtKB-KW"/>
</dbReference>
<dbReference type="Gene3D" id="1.10.150.20">
    <property type="entry name" value="5' to 3' exonuclease, C-terminal subdomain"/>
    <property type="match status" value="1"/>
</dbReference>
<dbReference type="NCBIfam" id="TIGR00643">
    <property type="entry name" value="recG"/>
    <property type="match status" value="1"/>
</dbReference>
<evidence type="ECO:0000256" key="12">
    <source>
        <dbReference type="ARBA" id="ARBA00034617"/>
    </source>
</evidence>
<dbReference type="InterPro" id="IPR045562">
    <property type="entry name" value="RecG_dom3_C"/>
</dbReference>
<dbReference type="Gene3D" id="2.40.50.140">
    <property type="entry name" value="Nucleic acid-binding proteins"/>
    <property type="match status" value="1"/>
</dbReference>
<keyword evidence="8" id="KW-0238">DNA-binding</keyword>
<keyword evidence="10" id="KW-0234">DNA repair</keyword>
<sequence length="687" mass="75771">VPLAVTALKGVGPQVAKKLAQLGIHTVQDVLFHLPTRYQDRTRLSPIGQVRSGESALIHGEVLLSAPRMGRRRSLVTVISDRTGTLTMRQFHFNASQQRSLKRGSWIQCFGEIRAGSTGPELIHPEYRLLSGPEDAKPDASLTPIYPTTTGLGQKTWRKLTREALTRTVEDVPELLPHEIAGTNGLPTVGEALRLIHRPPPEADTTALSDGVHPAQLRLAFEELLAHHLAVRRRRQYRESSVAPVIPIGKSLWPQLEKRLGFSLTNAQQRTIREVLTDLSQPRPSLRLIQGDVGCGKTVVAAAAALAAIEAGLQVVVMAPTELLAEQHFRTFTKWLEGFDLTLVWLTGKLGAREKREACNLLASGQAQIGVGTHALFQEGVRYRALGLVIVDEQHRFGVEQRLALREKGRDGNQLPHQLVMTATPIPRSLTMVLHADMDVSIIDEMPPGRKTVETVVIPSSRRDEVQERVRRACAEGQRAYWVCPLVTESDLLEAEAAIQRAEALTEELPNLRIALLHGRTPAGEKETVMEAFRAGRVDLLVATTVIEVGVDVPEASLMVIENAERLGLAQLHQLRGRIGRGGQRAVCVLLYRVPIGPVARDRLATLRHTVDGFTIAQKDLELRGPGEVLGTRQSGSPEFRITDFVRHQAAVEWVPNAADQLLKSDPERVDALIERWLIAADRLPNV</sequence>
<dbReference type="GO" id="GO:0043138">
    <property type="term" value="F:3'-5' DNA helicase activity"/>
    <property type="evidence" value="ECO:0007669"/>
    <property type="project" value="UniProtKB-EC"/>
</dbReference>
<dbReference type="SMART" id="SM00490">
    <property type="entry name" value="HELICc"/>
    <property type="match status" value="1"/>
</dbReference>
<keyword evidence="7" id="KW-0067">ATP-binding</keyword>
<accession>A0A381NZ22</accession>
<organism evidence="19">
    <name type="scientific">marine metagenome</name>
    <dbReference type="NCBI Taxonomy" id="408172"/>
    <lineage>
        <taxon>unclassified sequences</taxon>
        <taxon>metagenomes</taxon>
        <taxon>ecological metagenomes</taxon>
    </lineage>
</organism>
<dbReference type="Gene3D" id="3.40.50.300">
    <property type="entry name" value="P-loop containing nucleotide triphosphate hydrolases"/>
    <property type="match status" value="2"/>
</dbReference>
<evidence type="ECO:0000256" key="15">
    <source>
        <dbReference type="ARBA" id="ARBA00049803"/>
    </source>
</evidence>
<dbReference type="InterPro" id="IPR014001">
    <property type="entry name" value="Helicase_ATP-bd"/>
</dbReference>
<evidence type="ECO:0000256" key="5">
    <source>
        <dbReference type="ARBA" id="ARBA00022801"/>
    </source>
</evidence>
<dbReference type="GO" id="GO:0006310">
    <property type="term" value="P:DNA recombination"/>
    <property type="evidence" value="ECO:0007669"/>
    <property type="project" value="UniProtKB-KW"/>
</dbReference>
<dbReference type="InterPro" id="IPR004609">
    <property type="entry name" value="ATP-dep_DNA_helicase_RecG"/>
</dbReference>
<dbReference type="Pfam" id="PF17191">
    <property type="entry name" value="RecG_wedge"/>
    <property type="match status" value="1"/>
</dbReference>
<dbReference type="Pfam" id="PF00271">
    <property type="entry name" value="Helicase_C"/>
    <property type="match status" value="1"/>
</dbReference>
<dbReference type="InterPro" id="IPR012340">
    <property type="entry name" value="NA-bd_OB-fold"/>
</dbReference>
<keyword evidence="6" id="KW-0347">Helicase</keyword>
<comment type="catalytic activity">
    <reaction evidence="12">
        <text>Couples ATP hydrolysis with the unwinding of duplex DNA by translocating in the 3'-5' direction.</text>
        <dbReference type="EC" id="5.6.2.4"/>
    </reaction>
</comment>
<dbReference type="InterPro" id="IPR033454">
    <property type="entry name" value="RecG_wedge"/>
</dbReference>
<evidence type="ECO:0000256" key="13">
    <source>
        <dbReference type="ARBA" id="ARBA00034808"/>
    </source>
</evidence>
<keyword evidence="4" id="KW-0227">DNA damage</keyword>
<dbReference type="PANTHER" id="PTHR47964:SF1">
    <property type="entry name" value="ATP-DEPENDENT DNA HELICASE HOMOLOG RECG, CHLOROPLASTIC"/>
    <property type="match status" value="1"/>
</dbReference>
<dbReference type="PROSITE" id="PS51194">
    <property type="entry name" value="HELICASE_CTER"/>
    <property type="match status" value="1"/>
</dbReference>
<evidence type="ECO:0000256" key="8">
    <source>
        <dbReference type="ARBA" id="ARBA00023125"/>
    </source>
</evidence>
<evidence type="ECO:0000256" key="14">
    <source>
        <dbReference type="ARBA" id="ARBA00048988"/>
    </source>
</evidence>
<reference evidence="19" key="1">
    <citation type="submission" date="2018-05" db="EMBL/GenBank/DDBJ databases">
        <authorList>
            <person name="Lanie J.A."/>
            <person name="Ng W.-L."/>
            <person name="Kazmierczak K.M."/>
            <person name="Andrzejewski T.M."/>
            <person name="Davidsen T.M."/>
            <person name="Wayne K.J."/>
            <person name="Tettelin H."/>
            <person name="Glass J.I."/>
            <person name="Rusch D."/>
            <person name="Podicherti R."/>
            <person name="Tsui H.-C.T."/>
            <person name="Winkler M.E."/>
        </authorList>
    </citation>
    <scope>NUCLEOTIDE SEQUENCE</scope>
</reference>
<dbReference type="PROSITE" id="PS51192">
    <property type="entry name" value="HELICASE_ATP_BIND_1"/>
    <property type="match status" value="1"/>
</dbReference>
<evidence type="ECO:0000256" key="3">
    <source>
        <dbReference type="ARBA" id="ARBA00022741"/>
    </source>
</evidence>
<evidence type="ECO:0000259" key="17">
    <source>
        <dbReference type="PROSITE" id="PS51192"/>
    </source>
</evidence>
<dbReference type="InterPro" id="IPR047112">
    <property type="entry name" value="RecG/Mfd"/>
</dbReference>
<name>A0A381NZ22_9ZZZZ</name>
<evidence type="ECO:0000313" key="19">
    <source>
        <dbReference type="EMBL" id="SUZ58683.1"/>
    </source>
</evidence>
<evidence type="ECO:0000256" key="11">
    <source>
        <dbReference type="ARBA" id="ARBA00023235"/>
    </source>
</evidence>
<dbReference type="FunFam" id="3.40.50.300:FF:000391">
    <property type="entry name" value="ATP-dependent DNA helicase RecG"/>
    <property type="match status" value="1"/>
</dbReference>
<dbReference type="CDD" id="cd04488">
    <property type="entry name" value="RecG_wedge_OBF"/>
    <property type="match status" value="1"/>
</dbReference>
<dbReference type="InterPro" id="IPR027417">
    <property type="entry name" value="P-loop_NTPase"/>
</dbReference>
<dbReference type="SUPFAM" id="SSF52540">
    <property type="entry name" value="P-loop containing nucleoside triphosphate hydrolases"/>
    <property type="match status" value="2"/>
</dbReference>
<dbReference type="NCBIfam" id="NF008168">
    <property type="entry name" value="PRK10917.2-2"/>
    <property type="match status" value="1"/>
</dbReference>
<dbReference type="SUPFAM" id="SSF50249">
    <property type="entry name" value="Nucleic acid-binding proteins"/>
    <property type="match status" value="1"/>
</dbReference>
<evidence type="ECO:0000256" key="10">
    <source>
        <dbReference type="ARBA" id="ARBA00023204"/>
    </source>
</evidence>
<dbReference type="NCBIfam" id="NF008163">
    <property type="entry name" value="PRK10917.1-1"/>
    <property type="match status" value="1"/>
</dbReference>
<dbReference type="AlphaFoldDB" id="A0A381NZ22"/>
<dbReference type="GO" id="GO:0006281">
    <property type="term" value="P:DNA repair"/>
    <property type="evidence" value="ECO:0007669"/>
    <property type="project" value="UniProtKB-KW"/>
</dbReference>
<keyword evidence="5" id="KW-0378">Hydrolase</keyword>
<keyword evidence="11" id="KW-0413">Isomerase</keyword>
<evidence type="ECO:0000256" key="16">
    <source>
        <dbReference type="ARBA" id="ARBA00049819"/>
    </source>
</evidence>
<evidence type="ECO:0000256" key="9">
    <source>
        <dbReference type="ARBA" id="ARBA00023172"/>
    </source>
</evidence>
<dbReference type="EMBL" id="UINC01000634">
    <property type="protein sequence ID" value="SUZ58683.1"/>
    <property type="molecule type" value="Genomic_DNA"/>
</dbReference>
<dbReference type="PANTHER" id="PTHR47964">
    <property type="entry name" value="ATP-DEPENDENT DNA HELICASE HOMOLOG RECG, CHLOROPLASTIC"/>
    <property type="match status" value="1"/>
</dbReference>
<dbReference type="Pfam" id="PF00270">
    <property type="entry name" value="DEAD"/>
    <property type="match status" value="1"/>
</dbReference>
<evidence type="ECO:0000256" key="1">
    <source>
        <dbReference type="ARBA" id="ARBA00007504"/>
    </source>
</evidence>
<comment type="similarity">
    <text evidence="1">Belongs to the helicase family. RecG subfamily.</text>
</comment>
<dbReference type="InterPro" id="IPR001650">
    <property type="entry name" value="Helicase_C-like"/>
</dbReference>
<evidence type="ECO:0000256" key="7">
    <source>
        <dbReference type="ARBA" id="ARBA00022840"/>
    </source>
</evidence>
<dbReference type="EC" id="5.6.2.4" evidence="13"/>
<dbReference type="InterPro" id="IPR011545">
    <property type="entry name" value="DEAD/DEAH_box_helicase_dom"/>
</dbReference>
<dbReference type="Pfam" id="PF19833">
    <property type="entry name" value="RecG_dom3_C"/>
    <property type="match status" value="1"/>
</dbReference>
<evidence type="ECO:0000256" key="4">
    <source>
        <dbReference type="ARBA" id="ARBA00022763"/>
    </source>
</evidence>
<dbReference type="GO" id="GO:0016787">
    <property type="term" value="F:hydrolase activity"/>
    <property type="evidence" value="ECO:0007669"/>
    <property type="project" value="UniProtKB-KW"/>
</dbReference>
<proteinExistence type="inferred from homology"/>
<feature type="domain" description="Helicase ATP-binding" evidence="17">
    <location>
        <begin position="278"/>
        <end position="443"/>
    </location>
</feature>
<comment type="catalytic activity">
    <reaction evidence="14">
        <text>ATP + H2O = ADP + phosphate + H(+)</text>
        <dbReference type="Rhea" id="RHEA:13065"/>
        <dbReference type="ChEBI" id="CHEBI:15377"/>
        <dbReference type="ChEBI" id="CHEBI:15378"/>
        <dbReference type="ChEBI" id="CHEBI:30616"/>
        <dbReference type="ChEBI" id="CHEBI:43474"/>
        <dbReference type="ChEBI" id="CHEBI:456216"/>
        <dbReference type="EC" id="5.6.2.4"/>
    </reaction>
</comment>
<feature type="non-terminal residue" evidence="19">
    <location>
        <position position="1"/>
    </location>
</feature>
<dbReference type="CDD" id="cd17992">
    <property type="entry name" value="DEXHc_RecG"/>
    <property type="match status" value="1"/>
</dbReference>
<dbReference type="GO" id="GO:0003677">
    <property type="term" value="F:DNA binding"/>
    <property type="evidence" value="ECO:0007669"/>
    <property type="project" value="UniProtKB-KW"/>
</dbReference>
<keyword evidence="3" id="KW-0547">Nucleotide-binding</keyword>